<protein>
    <submittedName>
        <fullName evidence="2">Uncharacterized protein</fullName>
    </submittedName>
</protein>
<feature type="region of interest" description="Disordered" evidence="1">
    <location>
        <begin position="19"/>
        <end position="56"/>
    </location>
</feature>
<evidence type="ECO:0000313" key="2">
    <source>
        <dbReference type="EMBL" id="SDI68038.1"/>
    </source>
</evidence>
<keyword evidence="3" id="KW-1185">Reference proteome</keyword>
<evidence type="ECO:0000313" key="3">
    <source>
        <dbReference type="Proteomes" id="UP000198525"/>
    </source>
</evidence>
<dbReference type="OrthoDB" id="6167710at2"/>
<dbReference type="EMBL" id="FNES01000001">
    <property type="protein sequence ID" value="SDI68038.1"/>
    <property type="molecule type" value="Genomic_DNA"/>
</dbReference>
<name>A0A1G8MJ49_9GAMM</name>
<sequence>MASELNEFEENMQREIDAFLKPDKRKPRQPGRGAAAPGRPAKSTAEPAESAETMKTGHRVKLAVRKRQLDVDTVFEHRSTSISKLEAQLEAEKAAKRAGYPIIGYLVDIQRL</sequence>
<gene>
    <name evidence="2" type="ORF">SAMN04487954_10122</name>
</gene>
<dbReference type="STRING" id="376427.SAMN04487954_10122"/>
<dbReference type="AlphaFoldDB" id="A0A1G8MJ49"/>
<reference evidence="2 3" key="1">
    <citation type="submission" date="2016-10" db="EMBL/GenBank/DDBJ databases">
        <authorList>
            <person name="de Groot N.N."/>
        </authorList>
    </citation>
    <scope>NUCLEOTIDE SEQUENCE [LARGE SCALE GENOMIC DNA]</scope>
    <source>
        <strain evidence="2 3">CGMCC 1.6133</strain>
    </source>
</reference>
<evidence type="ECO:0000256" key="1">
    <source>
        <dbReference type="SAM" id="MobiDB-lite"/>
    </source>
</evidence>
<accession>A0A1G8MJ49</accession>
<dbReference type="RefSeq" id="WP_089681863.1">
    <property type="nucleotide sequence ID" value="NZ_FNES01000001.1"/>
</dbReference>
<organism evidence="2 3">
    <name type="scientific">Billgrantia gudaonensis</name>
    <dbReference type="NCBI Taxonomy" id="376427"/>
    <lineage>
        <taxon>Bacteria</taxon>
        <taxon>Pseudomonadati</taxon>
        <taxon>Pseudomonadota</taxon>
        <taxon>Gammaproteobacteria</taxon>
        <taxon>Oceanospirillales</taxon>
        <taxon>Halomonadaceae</taxon>
        <taxon>Billgrantia</taxon>
    </lineage>
</organism>
<dbReference type="Proteomes" id="UP000198525">
    <property type="component" value="Unassembled WGS sequence"/>
</dbReference>
<feature type="compositionally biased region" description="Low complexity" evidence="1">
    <location>
        <begin position="30"/>
        <end position="42"/>
    </location>
</feature>
<proteinExistence type="predicted"/>